<evidence type="ECO:0000256" key="1">
    <source>
        <dbReference type="SAM" id="MobiDB-lite"/>
    </source>
</evidence>
<dbReference type="STRING" id="1890683.A0A427YQ65"/>
<evidence type="ECO:0008006" key="4">
    <source>
        <dbReference type="Google" id="ProtNLM"/>
    </source>
</evidence>
<feature type="compositionally biased region" description="Basic and acidic residues" evidence="1">
    <location>
        <begin position="209"/>
        <end position="237"/>
    </location>
</feature>
<feature type="compositionally biased region" description="Polar residues" evidence="1">
    <location>
        <begin position="343"/>
        <end position="361"/>
    </location>
</feature>
<evidence type="ECO:0000313" key="2">
    <source>
        <dbReference type="EMBL" id="RSH93207.1"/>
    </source>
</evidence>
<keyword evidence="3" id="KW-1185">Reference proteome</keyword>
<feature type="compositionally biased region" description="Basic and acidic residues" evidence="1">
    <location>
        <begin position="181"/>
        <end position="192"/>
    </location>
</feature>
<dbReference type="PANTHER" id="PTHR13138">
    <property type="entry name" value="PROTEIN LIN1"/>
    <property type="match status" value="1"/>
</dbReference>
<proteinExistence type="predicted"/>
<reference evidence="2 3" key="1">
    <citation type="submission" date="2018-11" db="EMBL/GenBank/DDBJ databases">
        <title>Genome sequence of Saitozyma podzolica DSM 27192.</title>
        <authorList>
            <person name="Aliyu H."/>
            <person name="Gorte O."/>
            <person name="Ochsenreither K."/>
        </authorList>
    </citation>
    <scope>NUCLEOTIDE SEQUENCE [LARGE SCALE GENOMIC DNA]</scope>
    <source>
        <strain evidence="2 3">DSM 27192</strain>
    </source>
</reference>
<name>A0A427YQ65_9TREE</name>
<feature type="compositionally biased region" description="Polar residues" evidence="1">
    <location>
        <begin position="298"/>
        <end position="309"/>
    </location>
</feature>
<feature type="compositionally biased region" description="Basic and acidic residues" evidence="1">
    <location>
        <begin position="141"/>
        <end position="154"/>
    </location>
</feature>
<dbReference type="AlphaFoldDB" id="A0A427YQ65"/>
<dbReference type="InterPro" id="IPR039905">
    <property type="entry name" value="CD2BP2/Lin1"/>
</dbReference>
<feature type="region of interest" description="Disordered" evidence="1">
    <location>
        <begin position="1"/>
        <end position="237"/>
    </location>
</feature>
<feature type="compositionally biased region" description="Basic and acidic residues" evidence="1">
    <location>
        <begin position="263"/>
        <end position="290"/>
    </location>
</feature>
<gene>
    <name evidence="2" type="ORF">EHS25_007560</name>
</gene>
<feature type="compositionally biased region" description="Acidic residues" evidence="1">
    <location>
        <begin position="85"/>
        <end position="99"/>
    </location>
</feature>
<feature type="region of interest" description="Disordered" evidence="1">
    <location>
        <begin position="335"/>
        <end position="361"/>
    </location>
</feature>
<organism evidence="2 3">
    <name type="scientific">Saitozyma podzolica</name>
    <dbReference type="NCBI Taxonomy" id="1890683"/>
    <lineage>
        <taxon>Eukaryota</taxon>
        <taxon>Fungi</taxon>
        <taxon>Dikarya</taxon>
        <taxon>Basidiomycota</taxon>
        <taxon>Agaricomycotina</taxon>
        <taxon>Tremellomycetes</taxon>
        <taxon>Tremellales</taxon>
        <taxon>Trimorphomycetaceae</taxon>
        <taxon>Saitozyma</taxon>
    </lineage>
</organism>
<feature type="compositionally biased region" description="Acidic residues" evidence="1">
    <location>
        <begin position="129"/>
        <end position="140"/>
    </location>
</feature>
<dbReference type="GO" id="GO:0005682">
    <property type="term" value="C:U5 snRNP"/>
    <property type="evidence" value="ECO:0007669"/>
    <property type="project" value="InterPro"/>
</dbReference>
<sequence>MPVKRAAPGPADKQKRTRFASPSPAAESSGSLEADDALLEEDLPEGAQNARARSRKQIKDTGGYGSDSSNDEEGVVPSRRPKTLEDDEDVDMFADDVEEKADKKGKGKEKEFMDLNDVEGQEFSRRDEEDSGSEEEEEMDEKAQRKRGIEKDLGIEVTPFNMKGEMEEGRFTADGEAYIANDRDEGEKHDVWLDDVDKDEIKKARRAHRERERLEKERQERESGGGKEGAEERKKKEMELMREALELMERGETVLEALQRLGKEAEDKRKKEEAGSKKKSWAERQKERKAAMAVDQAATDSTHTSNPFTNLSNIVSGLTAIGHLDVYSLSRESLQRMRPAPATNGSANGQRAASTSAPPTDTRQFQYRFSLPYVRSLPEAQRPVEREVFGPFSVQQLNGWRMTGFFGSPACENVEVRLIRGQGDVRDWGSWQDVVGA</sequence>
<feature type="compositionally biased region" description="Acidic residues" evidence="1">
    <location>
        <begin position="33"/>
        <end position="44"/>
    </location>
</feature>
<feature type="compositionally biased region" description="Basic and acidic residues" evidence="1">
    <location>
        <begin position="164"/>
        <end position="173"/>
    </location>
</feature>
<accession>A0A427YQ65</accession>
<dbReference type="PANTHER" id="PTHR13138:SF3">
    <property type="entry name" value="CD2 ANTIGEN CYTOPLASMIC TAIL-BINDING PROTEIN 2"/>
    <property type="match status" value="1"/>
</dbReference>
<dbReference type="EMBL" id="RSCD01000004">
    <property type="protein sequence ID" value="RSH93207.1"/>
    <property type="molecule type" value="Genomic_DNA"/>
</dbReference>
<evidence type="ECO:0000313" key="3">
    <source>
        <dbReference type="Proteomes" id="UP000279259"/>
    </source>
</evidence>
<dbReference type="OrthoDB" id="331341at2759"/>
<feature type="compositionally biased region" description="Low complexity" evidence="1">
    <location>
        <begin position="20"/>
        <end position="32"/>
    </location>
</feature>
<protein>
    <recommendedName>
        <fullName evidence="4">GYF domain-containing protein</fullName>
    </recommendedName>
</protein>
<dbReference type="Proteomes" id="UP000279259">
    <property type="component" value="Unassembled WGS sequence"/>
</dbReference>
<feature type="region of interest" description="Disordered" evidence="1">
    <location>
        <begin position="263"/>
        <end position="309"/>
    </location>
</feature>
<comment type="caution">
    <text evidence="2">The sequence shown here is derived from an EMBL/GenBank/DDBJ whole genome shotgun (WGS) entry which is preliminary data.</text>
</comment>
<feature type="compositionally biased region" description="Basic and acidic residues" evidence="1">
    <location>
        <begin position="100"/>
        <end position="113"/>
    </location>
</feature>